<dbReference type="Gene3D" id="3.10.20.30">
    <property type="match status" value="1"/>
</dbReference>
<dbReference type="EMBL" id="JBBUTG010000007">
    <property type="protein sequence ID" value="MEK8031988.1"/>
    <property type="molecule type" value="Genomic_DNA"/>
</dbReference>
<dbReference type="RefSeq" id="WP_341426392.1">
    <property type="nucleotide sequence ID" value="NZ_JBBUTG010000007.1"/>
</dbReference>
<dbReference type="PANTHER" id="PTHR38031:SF1">
    <property type="entry name" value="SULFUR CARRIER PROTEIN CYSO"/>
    <property type="match status" value="1"/>
</dbReference>
<dbReference type="InterPro" id="IPR052045">
    <property type="entry name" value="Sulfur_Carrier/Prot_Modifier"/>
</dbReference>
<dbReference type="SUPFAM" id="SSF54285">
    <property type="entry name" value="MoaD/ThiS"/>
    <property type="match status" value="1"/>
</dbReference>
<organism evidence="1 2">
    <name type="scientific">Ideonella lacteola</name>
    <dbReference type="NCBI Taxonomy" id="2984193"/>
    <lineage>
        <taxon>Bacteria</taxon>
        <taxon>Pseudomonadati</taxon>
        <taxon>Pseudomonadota</taxon>
        <taxon>Betaproteobacteria</taxon>
        <taxon>Burkholderiales</taxon>
        <taxon>Sphaerotilaceae</taxon>
        <taxon>Ideonella</taxon>
    </lineage>
</organism>
<keyword evidence="2" id="KW-1185">Reference proteome</keyword>
<dbReference type="InterPro" id="IPR003749">
    <property type="entry name" value="ThiS/MoaD-like"/>
</dbReference>
<evidence type="ECO:0000313" key="2">
    <source>
        <dbReference type="Proteomes" id="UP001371218"/>
    </source>
</evidence>
<dbReference type="InterPro" id="IPR016155">
    <property type="entry name" value="Mopterin_synth/thiamin_S_b"/>
</dbReference>
<comment type="caution">
    <text evidence="1">The sequence shown here is derived from an EMBL/GenBank/DDBJ whole genome shotgun (WGS) entry which is preliminary data.</text>
</comment>
<reference evidence="1 2" key="1">
    <citation type="submission" date="2024-04" db="EMBL/GenBank/DDBJ databases">
        <title>Novel species of the genus Ideonella isolated from streams.</title>
        <authorList>
            <person name="Lu H."/>
        </authorList>
    </citation>
    <scope>NUCLEOTIDE SEQUENCE [LARGE SCALE GENOMIC DNA]</scope>
    <source>
        <strain evidence="1 2">DXS29W</strain>
    </source>
</reference>
<gene>
    <name evidence="1" type="ORF">AACH06_14265</name>
</gene>
<proteinExistence type="predicted"/>
<sequence>MRVLVPSALVSYTGTSTIEAAGDSLLAMLADMDARFPGIRFRIADEQQQLRPNLRIFVNGQGVRDLSHPLQPSDGVAIVLALSGG</sequence>
<evidence type="ECO:0000313" key="1">
    <source>
        <dbReference type="EMBL" id="MEK8031988.1"/>
    </source>
</evidence>
<dbReference type="PANTHER" id="PTHR38031">
    <property type="entry name" value="SULFUR CARRIER PROTEIN SLR0821-RELATED"/>
    <property type="match status" value="1"/>
</dbReference>
<dbReference type="Proteomes" id="UP001371218">
    <property type="component" value="Unassembled WGS sequence"/>
</dbReference>
<dbReference type="Pfam" id="PF02597">
    <property type="entry name" value="ThiS"/>
    <property type="match status" value="1"/>
</dbReference>
<name>A0ABU9BPU6_9BURK</name>
<accession>A0ABU9BPU6</accession>
<protein>
    <submittedName>
        <fullName evidence="1">MoaD/ThiS family protein</fullName>
    </submittedName>
</protein>
<dbReference type="InterPro" id="IPR012675">
    <property type="entry name" value="Beta-grasp_dom_sf"/>
</dbReference>